<protein>
    <submittedName>
        <fullName evidence="2">Uncharacterized protein</fullName>
    </submittedName>
</protein>
<keyword evidence="1" id="KW-0812">Transmembrane</keyword>
<organism evidence="2 3">
    <name type="scientific">Fructilactobacillus sanfranciscensis</name>
    <name type="common">Lactobacillus sanfranciscensis</name>
    <dbReference type="NCBI Taxonomy" id="1625"/>
    <lineage>
        <taxon>Bacteria</taxon>
        <taxon>Bacillati</taxon>
        <taxon>Bacillota</taxon>
        <taxon>Bacilli</taxon>
        <taxon>Lactobacillales</taxon>
        <taxon>Lactobacillaceae</taxon>
        <taxon>Fructilactobacillus</taxon>
    </lineage>
</organism>
<reference evidence="2 3" key="1">
    <citation type="submission" date="2018-05" db="EMBL/GenBank/DDBJ databases">
        <title>Lactobacillus sanfranciscensis Ah4 draft denome sequence.</title>
        <authorList>
            <person name="Zhang G."/>
        </authorList>
    </citation>
    <scope>NUCLEOTIDE SEQUENCE [LARGE SCALE GENOMIC DNA]</scope>
    <source>
        <strain evidence="2 3">Ah4</strain>
    </source>
</reference>
<sequence>MKKPAYKIAWSDCGQVICFIDTVIFIFSFILYPIIFVLGIYLPSEILLILFIFILITAFIGGVI</sequence>
<dbReference type="EMBL" id="QFCR01000001">
    <property type="protein sequence ID" value="TNK91206.1"/>
    <property type="molecule type" value="Genomic_DNA"/>
</dbReference>
<evidence type="ECO:0000313" key="3">
    <source>
        <dbReference type="Proteomes" id="UP000313312"/>
    </source>
</evidence>
<feature type="transmembrane region" description="Helical" evidence="1">
    <location>
        <begin position="46"/>
        <end position="63"/>
    </location>
</feature>
<comment type="caution">
    <text evidence="2">The sequence shown here is derived from an EMBL/GenBank/DDBJ whole genome shotgun (WGS) entry which is preliminary data.</text>
</comment>
<dbReference type="Proteomes" id="UP000313312">
    <property type="component" value="Unassembled WGS sequence"/>
</dbReference>
<feature type="transmembrane region" description="Helical" evidence="1">
    <location>
        <begin position="16"/>
        <end position="40"/>
    </location>
</feature>
<evidence type="ECO:0000313" key="2">
    <source>
        <dbReference type="EMBL" id="TNK91206.1"/>
    </source>
</evidence>
<evidence type="ECO:0000256" key="1">
    <source>
        <dbReference type="SAM" id="Phobius"/>
    </source>
</evidence>
<proteinExistence type="predicted"/>
<accession>A0A5C4TKR9</accession>
<keyword evidence="1" id="KW-1133">Transmembrane helix</keyword>
<gene>
    <name evidence="2" type="ORF">DID87_00545</name>
</gene>
<dbReference type="AlphaFoldDB" id="A0A5C4TKR9"/>
<name>A0A5C4TKR9_FRUSA</name>
<keyword evidence="1" id="KW-0472">Membrane</keyword>